<evidence type="ECO:0008006" key="3">
    <source>
        <dbReference type="Google" id="ProtNLM"/>
    </source>
</evidence>
<protein>
    <recommendedName>
        <fullName evidence="3">CoA transferase</fullName>
    </recommendedName>
</protein>
<dbReference type="Gene3D" id="3.40.50.10540">
    <property type="entry name" value="Crotonobetainyl-coa:carnitine coa-transferase, domain 1"/>
    <property type="match status" value="1"/>
</dbReference>
<organism evidence="2">
    <name type="scientific">marine metagenome</name>
    <dbReference type="NCBI Taxonomy" id="408172"/>
    <lineage>
        <taxon>unclassified sequences</taxon>
        <taxon>metagenomes</taxon>
        <taxon>ecological metagenomes</taxon>
    </lineage>
</organism>
<gene>
    <name evidence="2" type="ORF">METZ01_LOCUS17020</name>
</gene>
<feature type="non-terminal residue" evidence="2">
    <location>
        <position position="1"/>
    </location>
</feature>
<dbReference type="GO" id="GO:0008410">
    <property type="term" value="F:CoA-transferase activity"/>
    <property type="evidence" value="ECO:0007669"/>
    <property type="project" value="TreeGrafter"/>
</dbReference>
<dbReference type="InterPro" id="IPR023606">
    <property type="entry name" value="CoA-Trfase_III_dom_1_sf"/>
</dbReference>
<proteinExistence type="predicted"/>
<reference evidence="2" key="1">
    <citation type="submission" date="2018-05" db="EMBL/GenBank/DDBJ databases">
        <authorList>
            <person name="Lanie J.A."/>
            <person name="Ng W.-L."/>
            <person name="Kazmierczak K.M."/>
            <person name="Andrzejewski T.M."/>
            <person name="Davidsen T.M."/>
            <person name="Wayne K.J."/>
            <person name="Tettelin H."/>
            <person name="Glass J.I."/>
            <person name="Rusch D."/>
            <person name="Podicherti R."/>
            <person name="Tsui H.-C.T."/>
            <person name="Winkler M.E."/>
        </authorList>
    </citation>
    <scope>NUCLEOTIDE SEQUENCE</scope>
</reference>
<dbReference type="SUPFAM" id="SSF89796">
    <property type="entry name" value="CoA-transferase family III (CaiB/BaiF)"/>
    <property type="match status" value="1"/>
</dbReference>
<evidence type="ECO:0000256" key="1">
    <source>
        <dbReference type="ARBA" id="ARBA00022679"/>
    </source>
</evidence>
<dbReference type="EMBL" id="UINC01000928">
    <property type="protein sequence ID" value="SUZ64166.1"/>
    <property type="molecule type" value="Genomic_DNA"/>
</dbReference>
<dbReference type="InterPro" id="IPR050483">
    <property type="entry name" value="CoA-transferase_III_domain"/>
</dbReference>
<dbReference type="PANTHER" id="PTHR48207:SF3">
    <property type="entry name" value="SUCCINATE--HYDROXYMETHYLGLUTARATE COA-TRANSFERASE"/>
    <property type="match status" value="1"/>
</dbReference>
<dbReference type="AlphaFoldDB" id="A0A381PB16"/>
<accession>A0A381PB16</accession>
<dbReference type="PANTHER" id="PTHR48207">
    <property type="entry name" value="SUCCINATE--HYDROXYMETHYLGLUTARATE COA-TRANSFERASE"/>
    <property type="match status" value="1"/>
</dbReference>
<keyword evidence="1" id="KW-0808">Transferase</keyword>
<dbReference type="Gene3D" id="3.30.1540.10">
    <property type="entry name" value="formyl-coa transferase, domain 3"/>
    <property type="match status" value="1"/>
</dbReference>
<dbReference type="InterPro" id="IPR003673">
    <property type="entry name" value="CoA-Trfase_fam_III"/>
</dbReference>
<dbReference type="InterPro" id="IPR044855">
    <property type="entry name" value="CoA-Trfase_III_dom3_sf"/>
</dbReference>
<dbReference type="Pfam" id="PF02515">
    <property type="entry name" value="CoA_transf_3"/>
    <property type="match status" value="1"/>
</dbReference>
<sequence>VEDPTNKGKWDILRGVPPWVGNEKGLEAGGAFNNHNAGKLGITLNLRHHRAKELLRELVAISDAVTENFAAGVMERLGFGYEQLRQIREDIVYVSNNGFGATGPYGSYKSWGPIAQAVSGLTFTSGLPDQPPAGWGYSFMDHTGAYYMATAVLMALLHRRRTGEGQWVDLACIEAAGTLHGAATLDATVNGRVTRRPGMPNSNRSQSPVMAPHGIWATQGEDEWIAIAVRNDEDWRLFADVVNQPWVHEQRWKNVADRVTAEDELEELVARWTAPQNRHQLARRLTDIGVPAAPVLRPGERIDSDDRTSGLWITVDHTEVGPARVEGLPVRMSETAWSISRGAACLGEHNDYVFGQLLGLGEQEIEQLVDEGAI</sequence>
<name>A0A381PB16_9ZZZZ</name>
<evidence type="ECO:0000313" key="2">
    <source>
        <dbReference type="EMBL" id="SUZ64166.1"/>
    </source>
</evidence>